<keyword evidence="3" id="KW-1185">Reference proteome</keyword>
<dbReference type="RefSeq" id="WP_216705562.1">
    <property type="nucleotide sequence ID" value="NZ_CP076668.1"/>
</dbReference>
<feature type="domain" description="NADH:flavin oxidoreductase/NADH oxidase N-terminal" evidence="1">
    <location>
        <begin position="9"/>
        <end position="342"/>
    </location>
</feature>
<protein>
    <submittedName>
        <fullName evidence="2">Alkene reductase</fullName>
    </submittedName>
</protein>
<dbReference type="CDD" id="cd02933">
    <property type="entry name" value="OYE_like_FMN"/>
    <property type="match status" value="1"/>
</dbReference>
<reference evidence="3" key="1">
    <citation type="submission" date="2021-06" db="EMBL/GenBank/DDBJ databases">
        <title>Identification of Pseudomonas cichorii causing bacterial leaf black spot of flue-cured tobacco, a new disease in China.</title>
        <authorList>
            <person name="Lu C.-H."/>
        </authorList>
    </citation>
    <scope>NUCLEOTIDE SEQUENCE [LARGE SCALE GENOMIC DNA]</scope>
    <source>
        <strain evidence="3">LJ2</strain>
    </source>
</reference>
<evidence type="ECO:0000259" key="1">
    <source>
        <dbReference type="Pfam" id="PF00724"/>
    </source>
</evidence>
<dbReference type="PANTHER" id="PTHR22893">
    <property type="entry name" value="NADH OXIDOREDUCTASE-RELATED"/>
    <property type="match status" value="1"/>
</dbReference>
<dbReference type="Proteomes" id="UP000683401">
    <property type="component" value="Chromosome"/>
</dbReference>
<dbReference type="PANTHER" id="PTHR22893:SF91">
    <property type="entry name" value="NADPH DEHYDROGENASE 2-RELATED"/>
    <property type="match status" value="1"/>
</dbReference>
<sequence>MSSIPCSTDLFDTVTVGNLTLSNRIAMAPLTRSRMGSDGVPTALHATYYSQRATAGLIISEATNISLQGRGYAYTPGIWSDEQVAGWKMVTEAVHEAGGKIVCQLWHVGRFSHTSLQPEGGAPVAPSAIQAEGHTFTENGFERVSVPRALTTEEVANLSGQYRHAAECAKRAGFDGVEVHSANSYLLDQFIRDSTNKRTDRYGGSIENRTRLTREIVEAVLEVWDSGCVGIRLSPTTPDAGNTPMDSQVMETYGYLIDKLNAYDLAYLHFVEGATAGSRDLPEGVDLDALRKRFKGNYMGNNGYDLELAIERREAGLVDLVAFGRPFIANPDLVERFKQDKPLAESTRDDYYGGGAKGYTDWVKATA</sequence>
<dbReference type="EMBL" id="CP076668">
    <property type="protein sequence ID" value="QWU85084.1"/>
    <property type="molecule type" value="Genomic_DNA"/>
</dbReference>
<dbReference type="InterPro" id="IPR001155">
    <property type="entry name" value="OxRdtase_FMN_N"/>
</dbReference>
<evidence type="ECO:0000313" key="3">
    <source>
        <dbReference type="Proteomes" id="UP000683401"/>
    </source>
</evidence>
<evidence type="ECO:0000313" key="2">
    <source>
        <dbReference type="EMBL" id="QWU85084.1"/>
    </source>
</evidence>
<gene>
    <name evidence="2" type="ORF">KQP88_10110</name>
</gene>
<proteinExistence type="predicted"/>
<accession>A0ABX8HWQ4</accession>
<organism evidence="2 3">
    <name type="scientific">Pseudomonas lijiangensis</name>
    <dbReference type="NCBI Taxonomy" id="2995658"/>
    <lineage>
        <taxon>Bacteria</taxon>
        <taxon>Pseudomonadati</taxon>
        <taxon>Pseudomonadota</taxon>
        <taxon>Gammaproteobacteria</taxon>
        <taxon>Pseudomonadales</taxon>
        <taxon>Pseudomonadaceae</taxon>
        <taxon>Pseudomonas</taxon>
    </lineage>
</organism>
<dbReference type="Pfam" id="PF00724">
    <property type="entry name" value="Oxidored_FMN"/>
    <property type="match status" value="1"/>
</dbReference>
<dbReference type="InterPro" id="IPR045247">
    <property type="entry name" value="Oye-like"/>
</dbReference>
<name>A0ABX8HWQ4_9PSED</name>